<dbReference type="Proteomes" id="UP000630936">
    <property type="component" value="Unassembled WGS sequence"/>
</dbReference>
<organism evidence="2 3">
    <name type="scientific">Streptomyces inusitatus</name>
    <dbReference type="NCBI Taxonomy" id="68221"/>
    <lineage>
        <taxon>Bacteria</taxon>
        <taxon>Bacillati</taxon>
        <taxon>Actinomycetota</taxon>
        <taxon>Actinomycetes</taxon>
        <taxon>Kitasatosporales</taxon>
        <taxon>Streptomycetaceae</taxon>
        <taxon>Streptomyces</taxon>
    </lineage>
</organism>
<dbReference type="InterPro" id="IPR041698">
    <property type="entry name" value="Methyltransf_25"/>
</dbReference>
<keyword evidence="3" id="KW-1185">Reference proteome</keyword>
<protein>
    <recommendedName>
        <fullName evidence="1">Methyltransferase domain-containing protein</fullName>
    </recommendedName>
</protein>
<comment type="caution">
    <text evidence="2">The sequence shown here is derived from an EMBL/GenBank/DDBJ whole genome shotgun (WGS) entry which is preliminary data.</text>
</comment>
<evidence type="ECO:0000259" key="1">
    <source>
        <dbReference type="Pfam" id="PF13649"/>
    </source>
</evidence>
<dbReference type="GO" id="GO:0008168">
    <property type="term" value="F:methyltransferase activity"/>
    <property type="evidence" value="ECO:0007669"/>
    <property type="project" value="UniProtKB-ARBA"/>
</dbReference>
<gene>
    <name evidence="2" type="ORF">GCM10010387_26320</name>
</gene>
<dbReference type="Pfam" id="PF13649">
    <property type="entry name" value="Methyltransf_25"/>
    <property type="match status" value="1"/>
</dbReference>
<sequence>MTATATWLKRKVRAVDPADFYTGIVAELYGPLKAVSQDPAPYAAFVQEAGAPALELGCGDGDPLLGLRRLGLDVEGVDSSADMLDRCRRRARAEGLDVTVHHQRMEALDLPRRYRAVFLAGPTFNLLPDDATALAALRGVRAHLAEGGTALVPLFVPSPTPAEQFGRVRTATADDGAELRVSVVSEERDESARTQTTLLRYERHHGGGSTVVDRPWTIHWHSREGFESLAATAGLTAVSVRDTTEATLQEYRLRSTD</sequence>
<accession>A0A918Q331</accession>
<dbReference type="Gene3D" id="2.20.130.10">
    <property type="entry name" value="CAC2371-like domains"/>
    <property type="match status" value="1"/>
</dbReference>
<dbReference type="SUPFAM" id="SSF53335">
    <property type="entry name" value="S-adenosyl-L-methionine-dependent methyltransferases"/>
    <property type="match status" value="1"/>
</dbReference>
<feature type="domain" description="Methyltransferase" evidence="1">
    <location>
        <begin position="54"/>
        <end position="148"/>
    </location>
</feature>
<evidence type="ECO:0000313" key="2">
    <source>
        <dbReference type="EMBL" id="GGZ31243.1"/>
    </source>
</evidence>
<reference evidence="2" key="1">
    <citation type="journal article" date="2014" name="Int. J. Syst. Evol. Microbiol.">
        <title>Complete genome sequence of Corynebacterium casei LMG S-19264T (=DSM 44701T), isolated from a smear-ripened cheese.</title>
        <authorList>
            <consortium name="US DOE Joint Genome Institute (JGI-PGF)"/>
            <person name="Walter F."/>
            <person name="Albersmeier A."/>
            <person name="Kalinowski J."/>
            <person name="Ruckert C."/>
        </authorList>
    </citation>
    <scope>NUCLEOTIDE SEQUENCE</scope>
    <source>
        <strain evidence="2">JCM 4988</strain>
    </source>
</reference>
<dbReference type="InterPro" id="IPR029063">
    <property type="entry name" value="SAM-dependent_MTases_sf"/>
</dbReference>
<dbReference type="EMBL" id="BMWG01000006">
    <property type="protein sequence ID" value="GGZ31243.1"/>
    <property type="molecule type" value="Genomic_DNA"/>
</dbReference>
<evidence type="ECO:0000313" key="3">
    <source>
        <dbReference type="Proteomes" id="UP000630936"/>
    </source>
</evidence>
<dbReference type="CDD" id="cd02440">
    <property type="entry name" value="AdoMet_MTases"/>
    <property type="match status" value="1"/>
</dbReference>
<proteinExistence type="predicted"/>
<reference evidence="2" key="2">
    <citation type="submission" date="2020-09" db="EMBL/GenBank/DDBJ databases">
        <authorList>
            <person name="Sun Q."/>
            <person name="Ohkuma M."/>
        </authorList>
    </citation>
    <scope>NUCLEOTIDE SEQUENCE</scope>
    <source>
        <strain evidence="2">JCM 4988</strain>
    </source>
</reference>
<dbReference type="AlphaFoldDB" id="A0A918Q331"/>
<dbReference type="Gene3D" id="3.40.50.150">
    <property type="entry name" value="Vaccinia Virus protein VP39"/>
    <property type="match status" value="1"/>
</dbReference>
<name>A0A918Q331_9ACTN</name>